<dbReference type="PROSITE" id="PS01127">
    <property type="entry name" value="EF_TS_2"/>
    <property type="match status" value="1"/>
</dbReference>
<keyword evidence="3 5" id="KW-0251">Elongation factor</keyword>
<evidence type="ECO:0000313" key="7">
    <source>
        <dbReference type="EMBL" id="XBH07458.1"/>
    </source>
</evidence>
<evidence type="ECO:0000256" key="3">
    <source>
        <dbReference type="ARBA" id="ARBA00022768"/>
    </source>
</evidence>
<dbReference type="RefSeq" id="WP_406700294.1">
    <property type="nucleotide sequence ID" value="NZ_CP155447.1"/>
</dbReference>
<dbReference type="PANTHER" id="PTHR11741:SF0">
    <property type="entry name" value="ELONGATION FACTOR TS, MITOCHONDRIAL"/>
    <property type="match status" value="1"/>
</dbReference>
<accession>A0AAU7CQZ0</accession>
<evidence type="ECO:0000256" key="4">
    <source>
        <dbReference type="ARBA" id="ARBA00022917"/>
    </source>
</evidence>
<organism evidence="7">
    <name type="scientific">Singulisphaera sp. Ch08</name>
    <dbReference type="NCBI Taxonomy" id="3120278"/>
    <lineage>
        <taxon>Bacteria</taxon>
        <taxon>Pseudomonadati</taxon>
        <taxon>Planctomycetota</taxon>
        <taxon>Planctomycetia</taxon>
        <taxon>Isosphaerales</taxon>
        <taxon>Isosphaeraceae</taxon>
        <taxon>Singulisphaera</taxon>
    </lineage>
</organism>
<evidence type="ECO:0000256" key="5">
    <source>
        <dbReference type="HAMAP-Rule" id="MF_00050"/>
    </source>
</evidence>
<evidence type="ECO:0000259" key="6">
    <source>
        <dbReference type="Pfam" id="PF00889"/>
    </source>
</evidence>
<dbReference type="InterPro" id="IPR009060">
    <property type="entry name" value="UBA-like_sf"/>
</dbReference>
<evidence type="ECO:0000256" key="1">
    <source>
        <dbReference type="ARBA" id="ARBA00005532"/>
    </source>
</evidence>
<dbReference type="PANTHER" id="PTHR11741">
    <property type="entry name" value="ELONGATION FACTOR TS"/>
    <property type="match status" value="1"/>
</dbReference>
<dbReference type="Gene3D" id="3.30.479.20">
    <property type="entry name" value="Elongation factor Ts, dimerisation domain"/>
    <property type="match status" value="1"/>
</dbReference>
<comment type="subcellular location">
    <subcellularLocation>
        <location evidence="5">Cytoplasm</location>
    </subcellularLocation>
</comment>
<keyword evidence="5" id="KW-0963">Cytoplasm</keyword>
<dbReference type="AlphaFoldDB" id="A0AAU7CQZ0"/>
<sequence length="203" mass="22255">MAEITAQAVNEFRKTTGLGLMECKALLKEADGDVKKALSLAKEKHGKNAENRAGRATTAGRVEVYIHHDGKSGGLVEVNCETDFVARNDAFRALAKDLALQVVAANPTCVRREEMPADQVEEQKRIFIAQAADKPENVREKIAEGKLNAWYEEKVLLEQKFVKDGAQSIKEMILAVNARTGENISISRFARFVIGEGTTAPAE</sequence>
<dbReference type="SUPFAM" id="SSF54713">
    <property type="entry name" value="Elongation factor Ts (EF-Ts), dimerisation domain"/>
    <property type="match status" value="1"/>
</dbReference>
<dbReference type="InterPro" id="IPR018101">
    <property type="entry name" value="Transl_elong_Ts_CS"/>
</dbReference>
<feature type="domain" description="Translation elongation factor EFTs/EF1B dimerisation" evidence="6">
    <location>
        <begin position="93"/>
        <end position="196"/>
    </location>
</feature>
<comment type="similarity">
    <text evidence="1 5">Belongs to the EF-Ts family.</text>
</comment>
<dbReference type="HAMAP" id="MF_00050">
    <property type="entry name" value="EF_Ts"/>
    <property type="match status" value="1"/>
</dbReference>
<dbReference type="EMBL" id="CP155447">
    <property type="protein sequence ID" value="XBH07458.1"/>
    <property type="molecule type" value="Genomic_DNA"/>
</dbReference>
<protein>
    <recommendedName>
        <fullName evidence="2 5">Elongation factor Ts</fullName>
        <shortName evidence="5">EF-Ts</shortName>
    </recommendedName>
</protein>
<dbReference type="GO" id="GO:0003746">
    <property type="term" value="F:translation elongation factor activity"/>
    <property type="evidence" value="ECO:0007669"/>
    <property type="project" value="UniProtKB-UniRule"/>
</dbReference>
<gene>
    <name evidence="5 7" type="primary">tsf</name>
    <name evidence="7" type="ORF">V5E97_15895</name>
</gene>
<dbReference type="Pfam" id="PF00889">
    <property type="entry name" value="EF_TS"/>
    <property type="match status" value="1"/>
</dbReference>
<feature type="region of interest" description="Involved in Mg(2+) ion dislocation from EF-Tu" evidence="5">
    <location>
        <begin position="82"/>
        <end position="85"/>
    </location>
</feature>
<dbReference type="Gene3D" id="1.10.286.20">
    <property type="match status" value="1"/>
</dbReference>
<comment type="function">
    <text evidence="5">Associates with the EF-Tu.GDP complex and induces the exchange of GDP to GTP. It remains bound to the aminoacyl-tRNA.EF-Tu.GTP complex up to the GTP hydrolysis stage on the ribosome.</text>
</comment>
<dbReference type="GO" id="GO:0005737">
    <property type="term" value="C:cytoplasm"/>
    <property type="evidence" value="ECO:0007669"/>
    <property type="project" value="UniProtKB-SubCell"/>
</dbReference>
<reference evidence="7" key="1">
    <citation type="submission" date="2024-05" db="EMBL/GenBank/DDBJ databases">
        <title>Planctomycetes of the genus Singulisphaera possess chitinolytic capabilities.</title>
        <authorList>
            <person name="Ivanova A."/>
        </authorList>
    </citation>
    <scope>NUCLEOTIDE SEQUENCE</scope>
    <source>
        <strain evidence="7">Ch08T</strain>
    </source>
</reference>
<evidence type="ECO:0000256" key="2">
    <source>
        <dbReference type="ARBA" id="ARBA00016956"/>
    </source>
</evidence>
<dbReference type="InterPro" id="IPR036402">
    <property type="entry name" value="EF-Ts_dimer_sf"/>
</dbReference>
<keyword evidence="4 5" id="KW-0648">Protein biosynthesis</keyword>
<proteinExistence type="inferred from homology"/>
<dbReference type="SUPFAM" id="SSF46934">
    <property type="entry name" value="UBA-like"/>
    <property type="match status" value="1"/>
</dbReference>
<name>A0AAU7CQZ0_9BACT</name>
<dbReference type="InterPro" id="IPR014039">
    <property type="entry name" value="Transl_elong_EFTs/EF1B_dimer"/>
</dbReference>
<dbReference type="Gene3D" id="1.10.8.10">
    <property type="entry name" value="DNA helicase RuvA subunit, C-terminal domain"/>
    <property type="match status" value="1"/>
</dbReference>
<dbReference type="InterPro" id="IPR001816">
    <property type="entry name" value="Transl_elong_EFTs/EF1B"/>
</dbReference>